<dbReference type="EMBL" id="QVOD01000036">
    <property type="protein sequence ID" value="RFT64375.1"/>
    <property type="molecule type" value="Genomic_DNA"/>
</dbReference>
<evidence type="ECO:0000256" key="3">
    <source>
        <dbReference type="ARBA" id="ARBA00022723"/>
    </source>
</evidence>
<dbReference type="PANTHER" id="PTHR46696">
    <property type="entry name" value="P450, PUTATIVE (EUROFUNG)-RELATED"/>
    <property type="match status" value="1"/>
</dbReference>
<reference evidence="9 11" key="2">
    <citation type="submission" date="2018-08" db="EMBL/GenBank/DDBJ databases">
        <title>Bacillus clarus sp. nov. strain PS00077A.</title>
        <authorList>
            <person name="Mendez Acevedo M."/>
            <person name="Carroll L."/>
            <person name="Mukherjee M."/>
            <person name="Wiedmann M."/>
            <person name="Kovac J."/>
        </authorList>
    </citation>
    <scope>NUCLEOTIDE SEQUENCE [LARGE SCALE GENOMIC DNA]</scope>
    <source>
        <strain evidence="9 11">PS00077A</strain>
    </source>
</reference>
<dbReference type="PANTHER" id="PTHR46696:SF1">
    <property type="entry name" value="CYTOCHROME P450 YJIB-RELATED"/>
    <property type="match status" value="1"/>
</dbReference>
<dbReference type="InterPro" id="IPR002397">
    <property type="entry name" value="Cyt_P450_B"/>
</dbReference>
<evidence type="ECO:0000313" key="9">
    <source>
        <dbReference type="EMBL" id="RFT64375.1"/>
    </source>
</evidence>
<evidence type="ECO:0000256" key="5">
    <source>
        <dbReference type="ARBA" id="ARBA00023004"/>
    </source>
</evidence>
<protein>
    <submittedName>
        <fullName evidence="8 9">Cytochrome P450</fullName>
    </submittedName>
</protein>
<keyword evidence="5 7" id="KW-0408">Iron</keyword>
<dbReference type="RefSeq" id="WP_042983865.1">
    <property type="nucleotide sequence ID" value="NZ_JMQC01000008.1"/>
</dbReference>
<evidence type="ECO:0000256" key="1">
    <source>
        <dbReference type="ARBA" id="ARBA00010617"/>
    </source>
</evidence>
<dbReference type="GO" id="GO:0020037">
    <property type="term" value="F:heme binding"/>
    <property type="evidence" value="ECO:0007669"/>
    <property type="project" value="InterPro"/>
</dbReference>
<dbReference type="GO" id="GO:0016705">
    <property type="term" value="F:oxidoreductase activity, acting on paired donors, with incorporation or reduction of molecular oxygen"/>
    <property type="evidence" value="ECO:0007669"/>
    <property type="project" value="InterPro"/>
</dbReference>
<dbReference type="Gene3D" id="1.10.630.10">
    <property type="entry name" value="Cytochrome P450"/>
    <property type="match status" value="1"/>
</dbReference>
<dbReference type="InterPro" id="IPR001128">
    <property type="entry name" value="Cyt_P450"/>
</dbReference>
<dbReference type="PATRIC" id="fig|1405.8.peg.5258"/>
<comment type="caution">
    <text evidence="8">The sequence shown here is derived from an EMBL/GenBank/DDBJ whole genome shotgun (WGS) entry which is preliminary data.</text>
</comment>
<dbReference type="Pfam" id="PF00067">
    <property type="entry name" value="p450"/>
    <property type="match status" value="1"/>
</dbReference>
<name>A0A090YU37_9BACI</name>
<dbReference type="GO" id="GO:0004497">
    <property type="term" value="F:monooxygenase activity"/>
    <property type="evidence" value="ECO:0007669"/>
    <property type="project" value="UniProtKB-KW"/>
</dbReference>
<organism evidence="8 10">
    <name type="scientific">Bacillus clarus</name>
    <dbReference type="NCBI Taxonomy" id="2338372"/>
    <lineage>
        <taxon>Bacteria</taxon>
        <taxon>Bacillati</taxon>
        <taxon>Bacillota</taxon>
        <taxon>Bacilli</taxon>
        <taxon>Bacillales</taxon>
        <taxon>Bacillaceae</taxon>
        <taxon>Bacillus</taxon>
        <taxon>Bacillus cereus group</taxon>
    </lineage>
</organism>
<dbReference type="GO" id="GO:0005506">
    <property type="term" value="F:iron ion binding"/>
    <property type="evidence" value="ECO:0007669"/>
    <property type="project" value="InterPro"/>
</dbReference>
<dbReference type="PRINTS" id="PR00359">
    <property type="entry name" value="BP450"/>
</dbReference>
<gene>
    <name evidence="9" type="ORF">D0U04_22210</name>
    <name evidence="8" type="ORF">DJ93_5107</name>
</gene>
<evidence type="ECO:0000313" key="8">
    <source>
        <dbReference type="EMBL" id="KFN01767.1"/>
    </source>
</evidence>
<evidence type="ECO:0000256" key="7">
    <source>
        <dbReference type="RuleBase" id="RU000461"/>
    </source>
</evidence>
<keyword evidence="6 7" id="KW-0503">Monooxygenase</keyword>
<keyword evidence="2 7" id="KW-0349">Heme</keyword>
<reference evidence="8 10" key="1">
    <citation type="submission" date="2014-04" db="EMBL/GenBank/DDBJ databases">
        <authorList>
            <person name="Bishop-Lilly K.A."/>
            <person name="Broomall S.M."/>
            <person name="Chain P.S."/>
            <person name="Chertkov O."/>
            <person name="Coyne S.R."/>
            <person name="Daligault H.E."/>
            <person name="Davenport K.W."/>
            <person name="Erkkila T."/>
            <person name="Frey K.G."/>
            <person name="Gibbons H.S."/>
            <person name="Gu W."/>
            <person name="Jaissle J."/>
            <person name="Johnson S.L."/>
            <person name="Koroleva G.I."/>
            <person name="Ladner J.T."/>
            <person name="Lo C.-C."/>
            <person name="Minogue T.D."/>
            <person name="Munk C."/>
            <person name="Palacios G.F."/>
            <person name="Redden C.L."/>
            <person name="Rosenzweig C.N."/>
            <person name="Scholz M.B."/>
            <person name="Teshima H."/>
            <person name="Xu Y."/>
        </authorList>
    </citation>
    <scope>NUCLEOTIDE SEQUENCE [LARGE SCALE GENOMIC DNA]</scope>
    <source>
        <strain evidence="8 10">BHP</strain>
    </source>
</reference>
<dbReference type="Proteomes" id="UP000264294">
    <property type="component" value="Unassembled WGS sequence"/>
</dbReference>
<dbReference type="PRINTS" id="PR00385">
    <property type="entry name" value="P450"/>
</dbReference>
<evidence type="ECO:0000313" key="11">
    <source>
        <dbReference type="Proteomes" id="UP000264294"/>
    </source>
</evidence>
<dbReference type="EMBL" id="JMQC01000008">
    <property type="protein sequence ID" value="KFN01767.1"/>
    <property type="molecule type" value="Genomic_DNA"/>
</dbReference>
<dbReference type="STRING" id="1405.B7492_14500"/>
<dbReference type="AlphaFoldDB" id="A0A090YU37"/>
<keyword evidence="3 7" id="KW-0479">Metal-binding</keyword>
<keyword evidence="4 7" id="KW-0560">Oxidoreductase</keyword>
<accession>A0A090YU37</accession>
<evidence type="ECO:0000256" key="6">
    <source>
        <dbReference type="ARBA" id="ARBA00023033"/>
    </source>
</evidence>
<comment type="similarity">
    <text evidence="1 7">Belongs to the cytochrome P450 family.</text>
</comment>
<dbReference type="SUPFAM" id="SSF48264">
    <property type="entry name" value="Cytochrome P450"/>
    <property type="match status" value="1"/>
</dbReference>
<dbReference type="Proteomes" id="UP000029389">
    <property type="component" value="Unassembled WGS sequence"/>
</dbReference>
<evidence type="ECO:0000313" key="10">
    <source>
        <dbReference type="Proteomes" id="UP000029389"/>
    </source>
</evidence>
<evidence type="ECO:0000256" key="2">
    <source>
        <dbReference type="ARBA" id="ARBA00022617"/>
    </source>
</evidence>
<dbReference type="FunFam" id="1.10.630.10:FF:000018">
    <property type="entry name" value="Cytochrome P450 monooxygenase"/>
    <property type="match status" value="1"/>
</dbReference>
<dbReference type="PROSITE" id="PS00086">
    <property type="entry name" value="CYTOCHROME_P450"/>
    <property type="match status" value="1"/>
</dbReference>
<dbReference type="InterPro" id="IPR036396">
    <property type="entry name" value="Cyt_P450_sf"/>
</dbReference>
<evidence type="ECO:0000256" key="4">
    <source>
        <dbReference type="ARBA" id="ARBA00023002"/>
    </source>
</evidence>
<proteinExistence type="inferred from homology"/>
<dbReference type="CDD" id="cd11029">
    <property type="entry name" value="CYP107-like"/>
    <property type="match status" value="1"/>
</dbReference>
<keyword evidence="11" id="KW-1185">Reference proteome</keyword>
<sequence length="411" mass="46939">MSIKNKVGRKIEDGMDLASAEFKEDAYEIYKESRKAQPILFVYKGELGTEWLITRYEDALPLLKDNRLKKDPVNVFSQDNMQLFLSVENSDHLTTHMLNSDPPNHGRLRSLVQKAFTPKMISQLEGRIQRIADTLLDNVQQKGSLNLVNDYAFPLPINVISEMLGIPKEDQEKFRIWSHAVIDSPETPEEIKATEMKLSEFITYLQYLVDVKRKESKDDLVSALIQAESEGHKLSARELYSMIMLLIVAGHETTVNLIANTVLALLEHPDQLQLLKEKPNLIDSAIEEGLRYYSPVEVTTARWAAEPFEIHDQKIQKGDMVIISLASANRDENVFENPEEFNITRENNRHIAFGHGSHFCLGAPLARLEAKIAISTLLKRMPTLQIKGGREKIKWQGNYLMRSLEELPLTF</sequence>
<dbReference type="InterPro" id="IPR017972">
    <property type="entry name" value="Cyt_P450_CS"/>
</dbReference>